<proteinExistence type="predicted"/>
<evidence type="ECO:0000313" key="3">
    <source>
        <dbReference type="EMBL" id="BAQ94098.1"/>
    </source>
</evidence>
<dbReference type="Gene3D" id="2.40.50.140">
    <property type="entry name" value="Nucleic acid-binding proteins"/>
    <property type="match status" value="1"/>
</dbReference>
<dbReference type="GO" id="GO:0003677">
    <property type="term" value="F:DNA binding"/>
    <property type="evidence" value="ECO:0007669"/>
    <property type="project" value="UniProtKB-KW"/>
</dbReference>
<accession>A0A6S4PDH7</accession>
<dbReference type="RefSeq" id="YP_009777640.1">
    <property type="nucleotide sequence ID" value="NC_047701.1"/>
</dbReference>
<dbReference type="KEGG" id="vg:55412374"/>
<feature type="domain" description="Single-stranded DNA-binding protein BPT7" evidence="2">
    <location>
        <begin position="15"/>
        <end position="165"/>
    </location>
</feature>
<protein>
    <submittedName>
        <fullName evidence="3">Single-stranded DNA-binding protein</fullName>
    </submittedName>
</protein>
<evidence type="ECO:0000313" key="4">
    <source>
        <dbReference type="Proteomes" id="UP000505269"/>
    </source>
</evidence>
<reference evidence="3 4" key="1">
    <citation type="journal article" date="2013" name="PLoS Genet.">
        <title>Expanding the Marine Virosphere Using Metagenomics.</title>
        <authorList>
            <person name="Mizuno C.M."/>
            <person name="Rodriguez-Valera F."/>
            <person name="Kimes N.E."/>
            <person name="Ghai R."/>
        </authorList>
    </citation>
    <scope>NUCLEOTIDE SEQUENCE [LARGE SCALE GENOMIC DNA]</scope>
    <source>
        <strain evidence="3">UvMED-CGR-C97-MedDCM-OCT-S42-C7</strain>
    </source>
</reference>
<organism evidence="3 4">
    <name type="scientific">uncultured phage_MedDCM-OCT-S42-C7</name>
    <dbReference type="NCBI Taxonomy" id="2741073"/>
    <lineage>
        <taxon>Viruses</taxon>
        <taxon>Duplodnaviria</taxon>
        <taxon>Heunggongvirae</taxon>
        <taxon>Uroviricota</taxon>
        <taxon>Caudoviricetes</taxon>
        <taxon>Autographivirales</taxon>
        <taxon>Sieqvirus</taxon>
        <taxon>Sieqvirus S42C7</taxon>
    </lineage>
</organism>
<keyword evidence="3" id="KW-0238">DNA-binding</keyword>
<evidence type="ECO:0000256" key="1">
    <source>
        <dbReference type="SAM" id="MobiDB-lite"/>
    </source>
</evidence>
<feature type="region of interest" description="Disordered" evidence="1">
    <location>
        <begin position="170"/>
        <end position="209"/>
    </location>
</feature>
<evidence type="ECO:0000259" key="2">
    <source>
        <dbReference type="Pfam" id="PF21265"/>
    </source>
</evidence>
<feature type="compositionally biased region" description="Basic and acidic residues" evidence="1">
    <location>
        <begin position="196"/>
        <end position="209"/>
    </location>
</feature>
<dbReference type="InterPro" id="IPR012340">
    <property type="entry name" value="NA-bd_OB-fold"/>
</dbReference>
<keyword evidence="4" id="KW-1185">Reference proteome</keyword>
<dbReference type="InterPro" id="IPR049476">
    <property type="entry name" value="SBB_BPT7"/>
</dbReference>
<dbReference type="SUPFAM" id="SSF50249">
    <property type="entry name" value="Nucleic acid-binding proteins"/>
    <property type="match status" value="1"/>
</dbReference>
<dbReference type="Pfam" id="PF21265">
    <property type="entry name" value="SBB_T7"/>
    <property type="match status" value="1"/>
</dbReference>
<name>A0A6S4PDH7_9CAUD</name>
<dbReference type="EMBL" id="AP013541">
    <property type="protein sequence ID" value="BAQ94098.1"/>
    <property type="molecule type" value="Genomic_DNA"/>
</dbReference>
<dbReference type="GeneID" id="55412374"/>
<feature type="compositionally biased region" description="Basic and acidic residues" evidence="1">
    <location>
        <begin position="177"/>
        <end position="187"/>
    </location>
</feature>
<sequence length="209" mass="23106">MKNKYTKIVTPIGIAQYPWLSSPDTKFSEVGDYKTNLILSKKDAQDVISMIDTAREESVKIGAEKSNGKKVKQADPPYYDEVDDDGKPTGNVILKFKCKAKVTTKSGESFENKPTLFDAKGKPMLNVNVWGGSELKVSAELIPYFTSMVGAGVSMRLRAAQIIKLIEGGSNSSGYGFKEEEGYEHSETQSTEEFTSDTKTEVQEDKDDF</sequence>
<dbReference type="Proteomes" id="UP000505269">
    <property type="component" value="Segment"/>
</dbReference>